<reference evidence="1 2" key="1">
    <citation type="submission" date="2015-09" db="EMBL/GenBank/DDBJ databases">
        <title>Genome sequencing project for genomic taxonomy and phylogenomics of Bacillus-like bacteria.</title>
        <authorList>
            <person name="Liu B."/>
            <person name="Wang J."/>
            <person name="Zhu Y."/>
            <person name="Liu G."/>
            <person name="Chen Q."/>
            <person name="Chen Z."/>
            <person name="Lan J."/>
            <person name="Che J."/>
            <person name="Ge C."/>
            <person name="Shi H."/>
            <person name="Pan Z."/>
            <person name="Liu X."/>
        </authorList>
    </citation>
    <scope>NUCLEOTIDE SEQUENCE [LARGE SCALE GENOMIC DNA]</scope>
    <source>
        <strain evidence="1 2">LMG 18435</strain>
    </source>
</reference>
<dbReference type="Proteomes" id="UP000051888">
    <property type="component" value="Unassembled WGS sequence"/>
</dbReference>
<sequence>MKKIILGVILITSISLLSGCLYPQDKLAKNQVPYDDQIQTVQTAVEKFQKDNDGILPIKTEEKSASIYEKYPVDFNKLIQNRYMSEPPGNSYENGGIFQYVIINAETKPAVKIFDLRIAEKIREIKIRIAAQGYPPFGKQVAYNVYSINFKKLGYKDEQYVVSPYTNNNLPFVINGSGNIFVDYRMDLYQALKKDHTSYKQGDDIRPLLTRHSSFVPAYSLPYTINKKNEPVFMTK</sequence>
<dbReference type="EMBL" id="LJJC01000004">
    <property type="protein sequence ID" value="KQL53697.1"/>
    <property type="molecule type" value="Genomic_DNA"/>
</dbReference>
<proteinExistence type="predicted"/>
<comment type="caution">
    <text evidence="1">The sequence shown here is derived from an EMBL/GenBank/DDBJ whole genome shotgun (WGS) entry which is preliminary data.</text>
</comment>
<dbReference type="PATRIC" id="fig|157838.3.peg.2068"/>
<keyword evidence="2" id="KW-1185">Reference proteome</keyword>
<dbReference type="AlphaFoldDB" id="A0A0Q3TJF9"/>
<dbReference type="RefSeq" id="WP_055739431.1">
    <property type="nucleotide sequence ID" value="NZ_JAAIWL010000013.1"/>
</dbReference>
<accession>A0A0Q3TJF9</accession>
<dbReference type="OrthoDB" id="2449131at2"/>
<evidence type="ECO:0008006" key="3">
    <source>
        <dbReference type="Google" id="ProtNLM"/>
    </source>
</evidence>
<dbReference type="PROSITE" id="PS51257">
    <property type="entry name" value="PROKAR_LIPOPROTEIN"/>
    <property type="match status" value="1"/>
</dbReference>
<evidence type="ECO:0000313" key="2">
    <source>
        <dbReference type="Proteomes" id="UP000051888"/>
    </source>
</evidence>
<protein>
    <recommendedName>
        <fullName evidence="3">Lipoprotein</fullName>
    </recommendedName>
</protein>
<evidence type="ECO:0000313" key="1">
    <source>
        <dbReference type="EMBL" id="KQL53697.1"/>
    </source>
</evidence>
<name>A0A0Q3TJF9_9BACI</name>
<gene>
    <name evidence="1" type="ORF">AN964_09415</name>
</gene>
<organism evidence="1 2">
    <name type="scientific">Heyndrickxia shackletonii</name>
    <dbReference type="NCBI Taxonomy" id="157838"/>
    <lineage>
        <taxon>Bacteria</taxon>
        <taxon>Bacillati</taxon>
        <taxon>Bacillota</taxon>
        <taxon>Bacilli</taxon>
        <taxon>Bacillales</taxon>
        <taxon>Bacillaceae</taxon>
        <taxon>Heyndrickxia</taxon>
    </lineage>
</organism>
<dbReference type="STRING" id="157838.AN964_09415"/>